<dbReference type="RefSeq" id="XP_013768193.1">
    <property type="nucleotide sequence ID" value="XM_013912739.1"/>
</dbReference>
<evidence type="ECO:0000313" key="8">
    <source>
        <dbReference type="RefSeq" id="XP_013768193.1"/>
    </source>
</evidence>
<dbReference type="Gene3D" id="3.10.120.10">
    <property type="entry name" value="Cytochrome b5-like heme/steroid binding domain"/>
    <property type="match status" value="1"/>
</dbReference>
<dbReference type="InterPro" id="IPR001199">
    <property type="entry name" value="Cyt_B5-like_heme/steroid-bd"/>
</dbReference>
<dbReference type="CTD" id="124936"/>
<dbReference type="GO" id="GO:0012505">
    <property type="term" value="C:endomembrane system"/>
    <property type="evidence" value="ECO:0007669"/>
    <property type="project" value="TreeGrafter"/>
</dbReference>
<dbReference type="InterPro" id="IPR050577">
    <property type="entry name" value="MAPR/NEUFC/NENF-like"/>
</dbReference>
<evidence type="ECO:0000313" key="7">
    <source>
        <dbReference type="Proteomes" id="UP000695023"/>
    </source>
</evidence>
<evidence type="ECO:0000256" key="2">
    <source>
        <dbReference type="ARBA" id="ARBA00038357"/>
    </source>
</evidence>
<keyword evidence="7" id="KW-1185">Reference proteome</keyword>
<keyword evidence="5" id="KW-0732">Signal</keyword>
<dbReference type="SMART" id="SM01117">
    <property type="entry name" value="Cyt-b5"/>
    <property type="match status" value="1"/>
</dbReference>
<dbReference type="GO" id="GO:0016020">
    <property type="term" value="C:membrane"/>
    <property type="evidence" value="ECO:0007669"/>
    <property type="project" value="TreeGrafter"/>
</dbReference>
<dbReference type="Proteomes" id="UP000695023">
    <property type="component" value="Unplaced"/>
</dbReference>
<dbReference type="SUPFAM" id="SSF55856">
    <property type="entry name" value="Cytochrome b5-like heme/steroid binding domain"/>
    <property type="match status" value="1"/>
</dbReference>
<dbReference type="PANTHER" id="PTHR10281:SF4">
    <property type="entry name" value="NEUFERRICIN"/>
    <property type="match status" value="1"/>
</dbReference>
<comment type="function">
    <text evidence="1">Heme-binding protein which promotes neuronal but not astrocyte differentiation.</text>
</comment>
<accession>A0A9Y6M5P4</accession>
<sequence length="205" mass="22003">MLSYVVVALLSVSLAVLFIPPDWSTMFGTESSKGSPVRLLSRSELALHGGQRGSKGLYLAILGHVFDVHKGEKHYGPGGAYHFMAGKDASLAFITGDFTESGLTDDVSSLSPLEVVALYDWLAFYQRDYQNVEWTAASGGRFWCSTKSGGVARHWAGVPRQLFSPGSSGVRCVCVEDPIAAEEDPNLQKYDGCPAHAESCSVGAH</sequence>
<evidence type="ECO:0000256" key="4">
    <source>
        <dbReference type="ARBA" id="ARBA00042241"/>
    </source>
</evidence>
<reference evidence="8" key="1">
    <citation type="submission" date="2025-08" db="UniProtKB">
        <authorList>
            <consortium name="RefSeq"/>
        </authorList>
    </citation>
    <scope>IDENTIFICATION</scope>
</reference>
<feature type="chain" id="PRO_5041387931" description="Neuferricin" evidence="5">
    <location>
        <begin position="25"/>
        <end position="205"/>
    </location>
</feature>
<organism evidence="7 8">
    <name type="scientific">Pundamilia nyererei</name>
    <dbReference type="NCBI Taxonomy" id="303518"/>
    <lineage>
        <taxon>Eukaryota</taxon>
        <taxon>Metazoa</taxon>
        <taxon>Chordata</taxon>
        <taxon>Craniata</taxon>
        <taxon>Vertebrata</taxon>
        <taxon>Euteleostomi</taxon>
        <taxon>Actinopterygii</taxon>
        <taxon>Neopterygii</taxon>
        <taxon>Teleostei</taxon>
        <taxon>Neoteleostei</taxon>
        <taxon>Acanthomorphata</taxon>
        <taxon>Ovalentaria</taxon>
        <taxon>Cichlomorphae</taxon>
        <taxon>Cichliformes</taxon>
        <taxon>Cichlidae</taxon>
        <taxon>African cichlids</taxon>
        <taxon>Pseudocrenilabrinae</taxon>
        <taxon>Haplochromini</taxon>
        <taxon>Pundamilia</taxon>
    </lineage>
</organism>
<evidence type="ECO:0000259" key="6">
    <source>
        <dbReference type="SMART" id="SM01117"/>
    </source>
</evidence>
<feature type="signal peptide" evidence="5">
    <location>
        <begin position="1"/>
        <end position="24"/>
    </location>
</feature>
<proteinExistence type="inferred from homology"/>
<protein>
    <recommendedName>
        <fullName evidence="3">Neuferricin</fullName>
    </recommendedName>
    <alternativeName>
        <fullName evidence="4">Cytochrome b5 domain-containing protein 2</fullName>
    </alternativeName>
</protein>
<dbReference type="Pfam" id="PF00173">
    <property type="entry name" value="Cyt-b5"/>
    <property type="match status" value="1"/>
</dbReference>
<dbReference type="AlphaFoldDB" id="A0A9Y6M5P4"/>
<dbReference type="PANTHER" id="PTHR10281">
    <property type="entry name" value="MEMBRANE-ASSOCIATED PROGESTERONE RECEPTOR COMPONENT-RELATED"/>
    <property type="match status" value="1"/>
</dbReference>
<dbReference type="InterPro" id="IPR036400">
    <property type="entry name" value="Cyt_B5-like_heme/steroid_sf"/>
</dbReference>
<comment type="similarity">
    <text evidence="2">Belongs to the cytochrome b5 family. MAPR subfamily.</text>
</comment>
<feature type="domain" description="Cytochrome b5 heme-binding" evidence="6">
    <location>
        <begin position="40"/>
        <end position="136"/>
    </location>
</feature>
<gene>
    <name evidence="8" type="primary">cyb5d2</name>
</gene>
<evidence type="ECO:0000256" key="3">
    <source>
        <dbReference type="ARBA" id="ARBA00039568"/>
    </source>
</evidence>
<evidence type="ECO:0000256" key="1">
    <source>
        <dbReference type="ARBA" id="ARBA00037690"/>
    </source>
</evidence>
<evidence type="ECO:0000256" key="5">
    <source>
        <dbReference type="SAM" id="SignalP"/>
    </source>
</evidence>
<name>A0A9Y6M5P4_9CICH</name>